<dbReference type="GeneID" id="27667398"/>
<keyword evidence="7 9" id="KW-1133">Transmembrane helix</keyword>
<dbReference type="Pfam" id="PF04756">
    <property type="entry name" value="OST3_OST6"/>
    <property type="match status" value="1"/>
</dbReference>
<dbReference type="GO" id="GO:0008250">
    <property type="term" value="C:oligosaccharyltransferase complex"/>
    <property type="evidence" value="ECO:0007669"/>
    <property type="project" value="TreeGrafter"/>
</dbReference>
<dbReference type="KEGG" id="ssck:SPSK_05372"/>
<evidence type="ECO:0000256" key="9">
    <source>
        <dbReference type="SAM" id="Phobius"/>
    </source>
</evidence>
<evidence type="ECO:0000256" key="3">
    <source>
        <dbReference type="ARBA" id="ARBA00009561"/>
    </source>
</evidence>
<evidence type="ECO:0000256" key="8">
    <source>
        <dbReference type="ARBA" id="ARBA00023136"/>
    </source>
</evidence>
<keyword evidence="5 10" id="KW-0732">Signal</keyword>
<comment type="caution">
    <text evidence="11">The sequence shown here is derived from an EMBL/GenBank/DDBJ whole genome shotgun (WGS) entry which is preliminary data.</text>
</comment>
<dbReference type="VEuPathDB" id="FungiDB:SPSK_05372"/>
<dbReference type="AlphaFoldDB" id="A0A0F2LU39"/>
<keyword evidence="11" id="KW-0808">Transferase</keyword>
<evidence type="ECO:0000313" key="11">
    <source>
        <dbReference type="EMBL" id="KJR80983.1"/>
    </source>
</evidence>
<keyword evidence="4 9" id="KW-0812">Transmembrane</keyword>
<accession>A0A0F2LU39</accession>
<dbReference type="Proteomes" id="UP000033710">
    <property type="component" value="Unassembled WGS sequence"/>
</dbReference>
<dbReference type="PANTHER" id="PTHR12692:SF0">
    <property type="entry name" value="GH11935P"/>
    <property type="match status" value="1"/>
</dbReference>
<dbReference type="GO" id="GO:0016740">
    <property type="term" value="F:transferase activity"/>
    <property type="evidence" value="ECO:0007669"/>
    <property type="project" value="UniProtKB-KW"/>
</dbReference>
<evidence type="ECO:0000256" key="10">
    <source>
        <dbReference type="SAM" id="SignalP"/>
    </source>
</evidence>
<keyword evidence="8 9" id="KW-0472">Membrane</keyword>
<evidence type="ECO:0000256" key="7">
    <source>
        <dbReference type="ARBA" id="ARBA00022989"/>
    </source>
</evidence>
<feature type="transmembrane region" description="Helical" evidence="9">
    <location>
        <begin position="213"/>
        <end position="231"/>
    </location>
</feature>
<name>A0A0F2LU39_SPOSC</name>
<dbReference type="FunFam" id="3.40.30.10:FF:000302">
    <property type="entry name" value="Oligosaccharyl transferase subunit (Gamma), putative"/>
    <property type="match status" value="1"/>
</dbReference>
<comment type="similarity">
    <text evidence="3">Belongs to the OST3/OST6 family.</text>
</comment>
<evidence type="ECO:0000256" key="4">
    <source>
        <dbReference type="ARBA" id="ARBA00022692"/>
    </source>
</evidence>
<feature type="chain" id="PRO_5002454576" evidence="10">
    <location>
        <begin position="19"/>
        <end position="356"/>
    </location>
</feature>
<reference evidence="11 12" key="2">
    <citation type="journal article" date="2015" name="Eukaryot. Cell">
        <title>Asexual propagation of a virulent clone complex in a human and feline outbreak of sporotrichosis.</title>
        <authorList>
            <person name="Teixeira Mde M."/>
            <person name="Rodrigues A.M."/>
            <person name="Tsui C.K."/>
            <person name="de Almeida L.G."/>
            <person name="Van Diepeningen A.D."/>
            <person name="van den Ende B.G."/>
            <person name="Fernandes G.F."/>
            <person name="Kano R."/>
            <person name="Hamelin R.C."/>
            <person name="Lopes-Bezerra L.M."/>
            <person name="Vasconcelos A.T."/>
            <person name="de Hoog S."/>
            <person name="de Camargo Z.P."/>
            <person name="Felipe M.S."/>
        </authorList>
    </citation>
    <scope>NUCLEOTIDE SEQUENCE [LARGE SCALE GENOMIC DNA]</scope>
    <source>
        <strain evidence="11 12">1099-18</strain>
    </source>
</reference>
<keyword evidence="6" id="KW-0256">Endoplasmic reticulum</keyword>
<dbReference type="GO" id="GO:0018279">
    <property type="term" value="P:protein N-linked glycosylation via asparagine"/>
    <property type="evidence" value="ECO:0007669"/>
    <property type="project" value="TreeGrafter"/>
</dbReference>
<sequence>MRWLSLLASSLLCTGGLAAKKAAGDTFQQFHAKQLSSAPVKIEDTAYQKLVGGTPRDYSTAVLLTAMDARYGCQLCHEFQPEYDLLARSWTKGDKAGESRLVFTTLDFSDGRDTFVSLGLQTAPVLLFFPPTAGPHAVSSPEPLRYDFTNGAGSAEVVHHWISRHLPDRPHPAIKRPINWFAWLTSITMLLGSATALFVAWPYVLPVIQNRNIWAAISLISILLFTSGHMFNHIRKVPYVAGDGRGGISYFAGGFQNQFGMETQLIAAMCTCPPPPPPPKKSSKKTMSRLSNTHIDGILSFAAISLAVKVPRIADEKMQQVAALIWGAVIFLMYSFLLSVFRMKNGGYPFSLPPFM</sequence>
<protein>
    <submittedName>
        <fullName evidence="11">Oligosaccharyltransferase complex subunit gamma</fullName>
    </submittedName>
</protein>
<feature type="transmembrane region" description="Helical" evidence="9">
    <location>
        <begin position="180"/>
        <end position="201"/>
    </location>
</feature>
<comment type="subcellular location">
    <subcellularLocation>
        <location evidence="2">Endoplasmic reticulum membrane</location>
        <topology evidence="2">Multi-pass membrane protein</topology>
    </subcellularLocation>
</comment>
<gene>
    <name evidence="11" type="ORF">SPSK_05372</name>
</gene>
<dbReference type="RefSeq" id="XP_016583659.1">
    <property type="nucleotide sequence ID" value="XM_016732121.1"/>
</dbReference>
<dbReference type="PANTHER" id="PTHR12692">
    <property type="entry name" value="DOLICHYL-DIPHOSPHOOLIGOSACCHARIDE--PROTEIN GLYCOSYLTRANSFERASE-RELATED"/>
    <property type="match status" value="1"/>
</dbReference>
<feature type="transmembrane region" description="Helical" evidence="9">
    <location>
        <begin position="322"/>
        <end position="341"/>
    </location>
</feature>
<reference evidence="11 12" key="1">
    <citation type="journal article" date="2014" name="BMC Genomics">
        <title>Comparative genomics of the major fungal agents of human and animal Sporotrichosis: Sporothrix schenckii and Sporothrix brasiliensis.</title>
        <authorList>
            <person name="Teixeira M.M."/>
            <person name="de Almeida L.G."/>
            <person name="Kubitschek-Barreira P."/>
            <person name="Alves F.L."/>
            <person name="Kioshima E.S."/>
            <person name="Abadio A.K."/>
            <person name="Fernandes L."/>
            <person name="Derengowski L.S."/>
            <person name="Ferreira K.S."/>
            <person name="Souza R.C."/>
            <person name="Ruiz J.C."/>
            <person name="de Andrade N.C."/>
            <person name="Paes H.C."/>
            <person name="Nicola A.M."/>
            <person name="Albuquerque P."/>
            <person name="Gerber A.L."/>
            <person name="Martins V.P."/>
            <person name="Peconick L.D."/>
            <person name="Neto A.V."/>
            <person name="Chaucanez C.B."/>
            <person name="Silva P.A."/>
            <person name="Cunha O.L."/>
            <person name="de Oliveira F.F."/>
            <person name="dos Santos T.C."/>
            <person name="Barros A.L."/>
            <person name="Soares M.A."/>
            <person name="de Oliveira L.M."/>
            <person name="Marini M.M."/>
            <person name="Villalobos-Duno H."/>
            <person name="Cunha M.M."/>
            <person name="de Hoog S."/>
            <person name="da Silveira J.F."/>
            <person name="Henrissat B."/>
            <person name="Nino-Vega G.A."/>
            <person name="Cisalpino P.S."/>
            <person name="Mora-Montes H.M."/>
            <person name="Almeida S.R."/>
            <person name="Stajich J.E."/>
            <person name="Lopes-Bezerra L.M."/>
            <person name="Vasconcelos A.T."/>
            <person name="Felipe M.S."/>
        </authorList>
    </citation>
    <scope>NUCLEOTIDE SEQUENCE [LARGE SCALE GENOMIC DNA]</scope>
    <source>
        <strain evidence="11 12">1099-18</strain>
    </source>
</reference>
<proteinExistence type="inferred from homology"/>
<evidence type="ECO:0000313" key="12">
    <source>
        <dbReference type="Proteomes" id="UP000033710"/>
    </source>
</evidence>
<evidence type="ECO:0000256" key="6">
    <source>
        <dbReference type="ARBA" id="ARBA00022824"/>
    </source>
</evidence>
<organism evidence="11 12">
    <name type="scientific">Sporothrix schenckii 1099-18</name>
    <dbReference type="NCBI Taxonomy" id="1397361"/>
    <lineage>
        <taxon>Eukaryota</taxon>
        <taxon>Fungi</taxon>
        <taxon>Dikarya</taxon>
        <taxon>Ascomycota</taxon>
        <taxon>Pezizomycotina</taxon>
        <taxon>Sordariomycetes</taxon>
        <taxon>Sordariomycetidae</taxon>
        <taxon>Ophiostomatales</taxon>
        <taxon>Ophiostomataceae</taxon>
        <taxon>Sporothrix</taxon>
    </lineage>
</organism>
<dbReference type="EMBL" id="AXCR01000012">
    <property type="protein sequence ID" value="KJR80983.1"/>
    <property type="molecule type" value="Genomic_DNA"/>
</dbReference>
<evidence type="ECO:0000256" key="2">
    <source>
        <dbReference type="ARBA" id="ARBA00004477"/>
    </source>
</evidence>
<dbReference type="Gene3D" id="3.40.30.10">
    <property type="entry name" value="Glutaredoxin"/>
    <property type="match status" value="1"/>
</dbReference>
<dbReference type="InterPro" id="IPR021149">
    <property type="entry name" value="OligosaccharylTrfase_OST3/OST6"/>
</dbReference>
<evidence type="ECO:0000256" key="1">
    <source>
        <dbReference type="ARBA" id="ARBA00002791"/>
    </source>
</evidence>
<comment type="function">
    <text evidence="1">Subunit of the oligosaccharyl transferase (OST) complex that catalyzes the initial transfer of a defined glycan (Glc(3)Man(9)GlcNAc(2) in eukaryotes) from the lipid carrier dolichol-pyrophosphate to an asparagine residue within an Asn-X-Ser/Thr consensus motif in nascent polypeptide chains, the first step in protein N-glycosylation. N-glycosylation occurs cotranslationally and the complex associates with the Sec61 complex at the channel-forming translocon complex that mediates protein translocation across the endoplasmic reticulum (ER). All subunits are required for a maximal enzyme activity.</text>
</comment>
<dbReference type="OrthoDB" id="67566at2759"/>
<evidence type="ECO:0000256" key="5">
    <source>
        <dbReference type="ARBA" id="ARBA00022729"/>
    </source>
</evidence>
<feature type="signal peptide" evidence="10">
    <location>
        <begin position="1"/>
        <end position="18"/>
    </location>
</feature>